<feature type="binding site" evidence="5 8">
    <location>
        <begin position="155"/>
        <end position="157"/>
    </location>
    <ligand>
        <name>substrate</name>
    </ligand>
</feature>
<feature type="site" description="Lowers pKa of active site Cys" evidence="5 9">
    <location>
        <position position="139"/>
    </location>
</feature>
<accession>A0A8J3GEP8</accession>
<evidence type="ECO:0000256" key="2">
    <source>
        <dbReference type="ARBA" id="ARBA00022679"/>
    </source>
</evidence>
<comment type="miscellaneous">
    <text evidence="5">In the reaction, the free carboxyl group of octanoic acid is attached via an amide linkage to the epsilon-amino group of a specific lysine residue of lipoyl domains of lipoate-dependent enzymes.</text>
</comment>
<dbReference type="Gene3D" id="3.30.930.10">
    <property type="entry name" value="Bira Bifunctional Protein, Domain 2"/>
    <property type="match status" value="1"/>
</dbReference>
<dbReference type="GO" id="GO:0033819">
    <property type="term" value="F:lipoyl(octanoyl) transferase activity"/>
    <property type="evidence" value="ECO:0007669"/>
    <property type="project" value="UniProtKB-EC"/>
</dbReference>
<dbReference type="GO" id="GO:0009249">
    <property type="term" value="P:protein lipoylation"/>
    <property type="evidence" value="ECO:0007669"/>
    <property type="project" value="InterPro"/>
</dbReference>
<dbReference type="UniPathway" id="UPA00538">
    <property type="reaction ID" value="UER00592"/>
</dbReference>
<keyword evidence="12" id="KW-1185">Reference proteome</keyword>
<feature type="active site" description="Acyl-thioester intermediate" evidence="5 7">
    <location>
        <position position="173"/>
    </location>
</feature>
<name>A0A8J3GEP8_9BACT</name>
<evidence type="ECO:0000256" key="4">
    <source>
        <dbReference type="ARBA" id="ARBA00024732"/>
    </source>
</evidence>
<dbReference type="Proteomes" id="UP000642829">
    <property type="component" value="Unassembled WGS sequence"/>
</dbReference>
<dbReference type="NCBIfam" id="NF010925">
    <property type="entry name" value="PRK14345.1"/>
    <property type="match status" value="1"/>
</dbReference>
<evidence type="ECO:0000256" key="6">
    <source>
        <dbReference type="PIRNR" id="PIRNR016262"/>
    </source>
</evidence>
<dbReference type="GO" id="GO:0005737">
    <property type="term" value="C:cytoplasm"/>
    <property type="evidence" value="ECO:0007669"/>
    <property type="project" value="UniProtKB-SubCell"/>
</dbReference>
<dbReference type="PROSITE" id="PS51733">
    <property type="entry name" value="BPL_LPL_CATALYTIC"/>
    <property type="match status" value="1"/>
</dbReference>
<dbReference type="HAMAP" id="MF_00013">
    <property type="entry name" value="LipB"/>
    <property type="match status" value="1"/>
</dbReference>
<comment type="function">
    <text evidence="4 5 6">Catalyzes the transfer of endogenously produced octanoic acid from octanoyl-acyl-carrier-protein onto the lipoyl domains of lipoate-dependent enzymes. Lipoyl-ACP can also act as a substrate although octanoyl-ACP is likely to be the physiological substrate.</text>
</comment>
<dbReference type="EC" id="2.3.1.181" evidence="5 6"/>
<evidence type="ECO:0000259" key="10">
    <source>
        <dbReference type="PROSITE" id="PS51733"/>
    </source>
</evidence>
<comment type="caution">
    <text evidence="11">The sequence shown here is derived from an EMBL/GenBank/DDBJ whole genome shotgun (WGS) entry which is preliminary data.</text>
</comment>
<reference evidence="11" key="2">
    <citation type="submission" date="2020-09" db="EMBL/GenBank/DDBJ databases">
        <authorList>
            <person name="Sun Q."/>
            <person name="Kim S."/>
        </authorList>
    </citation>
    <scope>NUCLEOTIDE SEQUENCE</scope>
    <source>
        <strain evidence="11">KCTC 12870</strain>
    </source>
</reference>
<dbReference type="Pfam" id="PF21948">
    <property type="entry name" value="LplA-B_cat"/>
    <property type="match status" value="1"/>
</dbReference>
<dbReference type="NCBIfam" id="TIGR00214">
    <property type="entry name" value="lipB"/>
    <property type="match status" value="1"/>
</dbReference>
<dbReference type="EMBL" id="BMXG01000008">
    <property type="protein sequence ID" value="GHC00368.1"/>
    <property type="molecule type" value="Genomic_DNA"/>
</dbReference>
<keyword evidence="2 5" id="KW-0808">Transferase</keyword>
<dbReference type="PIRSF" id="PIRSF016262">
    <property type="entry name" value="LPLase"/>
    <property type="match status" value="1"/>
</dbReference>
<organism evidence="11 12">
    <name type="scientific">Cerasicoccus arenae</name>
    <dbReference type="NCBI Taxonomy" id="424488"/>
    <lineage>
        <taxon>Bacteria</taxon>
        <taxon>Pseudomonadati</taxon>
        <taxon>Verrucomicrobiota</taxon>
        <taxon>Opitutia</taxon>
        <taxon>Puniceicoccales</taxon>
        <taxon>Cerasicoccaceae</taxon>
        <taxon>Cerasicoccus</taxon>
    </lineage>
</organism>
<dbReference type="RefSeq" id="WP_189513736.1">
    <property type="nucleotide sequence ID" value="NZ_BMXG01000008.1"/>
</dbReference>
<evidence type="ECO:0000256" key="3">
    <source>
        <dbReference type="ARBA" id="ARBA00023315"/>
    </source>
</evidence>
<evidence type="ECO:0000313" key="12">
    <source>
        <dbReference type="Proteomes" id="UP000642829"/>
    </source>
</evidence>
<feature type="domain" description="BPL/LPL catalytic" evidence="10">
    <location>
        <begin position="30"/>
        <end position="215"/>
    </location>
</feature>
<dbReference type="InterPro" id="IPR004143">
    <property type="entry name" value="BPL_LPL_catalytic"/>
</dbReference>
<protein>
    <recommendedName>
        <fullName evidence="5 6">Octanoyltransferase</fullName>
        <ecNumber evidence="5 6">2.3.1.181</ecNumber>
    </recommendedName>
    <alternativeName>
        <fullName evidence="5">Lipoate-protein ligase B</fullName>
    </alternativeName>
    <alternativeName>
        <fullName evidence="5">Lipoyl/octanoyl transferase</fullName>
    </alternativeName>
    <alternativeName>
        <fullName evidence="5">Octanoyl-[acyl-carrier-protein]-protein N-octanoyltransferase</fullName>
    </alternativeName>
</protein>
<dbReference type="PANTHER" id="PTHR10993:SF7">
    <property type="entry name" value="LIPOYLTRANSFERASE 2, MITOCHONDRIAL-RELATED"/>
    <property type="match status" value="1"/>
</dbReference>
<gene>
    <name evidence="5 11" type="primary">lipB</name>
    <name evidence="11" type="ORF">GCM10007047_15860</name>
</gene>
<keyword evidence="3 5" id="KW-0012">Acyltransferase</keyword>
<comment type="pathway">
    <text evidence="1 5 6">Protein modification; protein lipoylation via endogenous pathway; protein N(6)-(lipoyl)lysine from octanoyl-[acyl-carrier-protein]: step 1/2.</text>
</comment>
<dbReference type="CDD" id="cd16444">
    <property type="entry name" value="LipB"/>
    <property type="match status" value="1"/>
</dbReference>
<evidence type="ECO:0000256" key="5">
    <source>
        <dbReference type="HAMAP-Rule" id="MF_00013"/>
    </source>
</evidence>
<comment type="subcellular location">
    <subcellularLocation>
        <location evidence="5">Cytoplasm</location>
    </subcellularLocation>
</comment>
<evidence type="ECO:0000256" key="8">
    <source>
        <dbReference type="PIRSR" id="PIRSR016262-2"/>
    </source>
</evidence>
<sequence>MTIALQDWGRTRYREAYDKQLTLVQQRRDNLIGDTLVFTEHEPVYTIGRRRDARQNLLLDAQALAERGIDLVETTRGGDITYHGPGQLVGYAIISLDHRRDLHQFLRDIEQALINALGTLGLAADRRKGLTGIWLEQRKIAAIGIAVSRWVSYHGFALNVDPNLADFGGIIPCGITSTEGSVTSLSAELNDLYPSMNEVKSVVFAEFKKTFVEVSD</sequence>
<evidence type="ECO:0000256" key="1">
    <source>
        <dbReference type="ARBA" id="ARBA00004821"/>
    </source>
</evidence>
<dbReference type="SUPFAM" id="SSF55681">
    <property type="entry name" value="Class II aaRS and biotin synthetases"/>
    <property type="match status" value="1"/>
</dbReference>
<dbReference type="PANTHER" id="PTHR10993">
    <property type="entry name" value="OCTANOYLTRANSFERASE"/>
    <property type="match status" value="1"/>
</dbReference>
<feature type="binding site" evidence="5 8">
    <location>
        <begin position="142"/>
        <end position="144"/>
    </location>
    <ligand>
        <name>substrate</name>
    </ligand>
</feature>
<evidence type="ECO:0000313" key="11">
    <source>
        <dbReference type="EMBL" id="GHC00368.1"/>
    </source>
</evidence>
<dbReference type="AlphaFoldDB" id="A0A8J3GEP8"/>
<dbReference type="PROSITE" id="PS01313">
    <property type="entry name" value="LIPB"/>
    <property type="match status" value="1"/>
</dbReference>
<proteinExistence type="inferred from homology"/>
<feature type="binding site" evidence="5 8">
    <location>
        <begin position="76"/>
        <end position="83"/>
    </location>
    <ligand>
        <name>substrate</name>
    </ligand>
</feature>
<reference evidence="11" key="1">
    <citation type="journal article" date="2014" name="Int. J. Syst. Evol. Microbiol.">
        <title>Complete genome sequence of Corynebacterium casei LMG S-19264T (=DSM 44701T), isolated from a smear-ripened cheese.</title>
        <authorList>
            <consortium name="US DOE Joint Genome Institute (JGI-PGF)"/>
            <person name="Walter F."/>
            <person name="Albersmeier A."/>
            <person name="Kalinowski J."/>
            <person name="Ruckert C."/>
        </authorList>
    </citation>
    <scope>NUCLEOTIDE SEQUENCE</scope>
    <source>
        <strain evidence="11">KCTC 12870</strain>
    </source>
</reference>
<comment type="similarity">
    <text evidence="5 6">Belongs to the LipB family.</text>
</comment>
<dbReference type="InterPro" id="IPR045864">
    <property type="entry name" value="aa-tRNA-synth_II/BPL/LPL"/>
</dbReference>
<dbReference type="InterPro" id="IPR000544">
    <property type="entry name" value="Octanoyltransferase"/>
</dbReference>
<evidence type="ECO:0000256" key="9">
    <source>
        <dbReference type="PIRSR" id="PIRSR016262-3"/>
    </source>
</evidence>
<evidence type="ECO:0000256" key="7">
    <source>
        <dbReference type="PIRSR" id="PIRSR016262-1"/>
    </source>
</evidence>
<keyword evidence="5" id="KW-0963">Cytoplasm</keyword>
<dbReference type="InterPro" id="IPR020605">
    <property type="entry name" value="Octanoyltransferase_CS"/>
</dbReference>
<comment type="catalytic activity">
    <reaction evidence="5 6">
        <text>octanoyl-[ACP] + L-lysyl-[protein] = N(6)-octanoyl-L-lysyl-[protein] + holo-[ACP] + H(+)</text>
        <dbReference type="Rhea" id="RHEA:17665"/>
        <dbReference type="Rhea" id="RHEA-COMP:9636"/>
        <dbReference type="Rhea" id="RHEA-COMP:9685"/>
        <dbReference type="Rhea" id="RHEA-COMP:9752"/>
        <dbReference type="Rhea" id="RHEA-COMP:9928"/>
        <dbReference type="ChEBI" id="CHEBI:15378"/>
        <dbReference type="ChEBI" id="CHEBI:29969"/>
        <dbReference type="ChEBI" id="CHEBI:64479"/>
        <dbReference type="ChEBI" id="CHEBI:78463"/>
        <dbReference type="ChEBI" id="CHEBI:78809"/>
        <dbReference type="EC" id="2.3.1.181"/>
    </reaction>
</comment>